<feature type="binding site" evidence="1">
    <location>
        <position position="41"/>
    </location>
    <ligand>
        <name>Mg(2+)</name>
        <dbReference type="ChEBI" id="CHEBI:18420"/>
        <label>1</label>
    </ligand>
</feature>
<dbReference type="GO" id="GO:0046872">
    <property type="term" value="F:metal ion binding"/>
    <property type="evidence" value="ECO:0007669"/>
    <property type="project" value="UniProtKB-KW"/>
</dbReference>
<dbReference type="Gene3D" id="1.10.4080.10">
    <property type="entry name" value="ADP-ribosylation/Crystallin J1"/>
    <property type="match status" value="1"/>
</dbReference>
<reference evidence="2" key="2">
    <citation type="journal article" date="2021" name="PeerJ">
        <title>Extensive microbial diversity within the chicken gut microbiome revealed by metagenomics and culture.</title>
        <authorList>
            <person name="Gilroy R."/>
            <person name="Ravi A."/>
            <person name="Getino M."/>
            <person name="Pursley I."/>
            <person name="Horton D.L."/>
            <person name="Alikhan N.F."/>
            <person name="Baker D."/>
            <person name="Gharbi K."/>
            <person name="Hall N."/>
            <person name="Watson M."/>
            <person name="Adriaenssens E.M."/>
            <person name="Foster-Nyarko E."/>
            <person name="Jarju S."/>
            <person name="Secka A."/>
            <person name="Antonio M."/>
            <person name="Oren A."/>
            <person name="Chaudhuri R.R."/>
            <person name="La Ragione R."/>
            <person name="Hildebrand F."/>
            <person name="Pallen M.J."/>
        </authorList>
    </citation>
    <scope>NUCLEOTIDE SEQUENCE</scope>
    <source>
        <strain evidence="2">9366</strain>
    </source>
</reference>
<evidence type="ECO:0000256" key="1">
    <source>
        <dbReference type="PIRSR" id="PIRSR605502-1"/>
    </source>
</evidence>
<sequence length="270" mass="29840">MDKKTLYGAVIGDIAGSRFEFHNHRSKDFEIFAENCFFTDDTVMTLAVAEALVRCKGDYSALPDVCARTMREIGRHYPRCGYGGRFGKWIMSDDMPAYHSFGNGAAMRVSPVAYAAQSREQVIELARAVTCVTHDHPEGIRGAEVTALLIYDALHGAGKSELRATAEKYYPLDFTIDEIRPFYRFNETCQGTVPQALKTFFEAQSFEDTLRTAISVGGDSDTLAAIACSVAEAFYGVPEEMARAAESYLDERLKGVRDGFCSTFCAKDKG</sequence>
<keyword evidence="1" id="KW-0460">Magnesium</keyword>
<dbReference type="Pfam" id="PF03747">
    <property type="entry name" value="ADP_ribosyl_GH"/>
    <property type="match status" value="1"/>
</dbReference>
<gene>
    <name evidence="2" type="ORF">IAB07_06150</name>
</gene>
<dbReference type="Proteomes" id="UP000824145">
    <property type="component" value="Unassembled WGS sequence"/>
</dbReference>
<feature type="binding site" evidence="1">
    <location>
        <position position="40"/>
    </location>
    <ligand>
        <name>Mg(2+)</name>
        <dbReference type="ChEBI" id="CHEBI:18420"/>
        <label>1</label>
    </ligand>
</feature>
<dbReference type="PANTHER" id="PTHR16222">
    <property type="entry name" value="ADP-RIBOSYLGLYCOHYDROLASE"/>
    <property type="match status" value="1"/>
</dbReference>
<feature type="binding site" evidence="1">
    <location>
        <position position="39"/>
    </location>
    <ligand>
        <name>Mg(2+)</name>
        <dbReference type="ChEBI" id="CHEBI:18420"/>
        <label>1</label>
    </ligand>
</feature>
<feature type="binding site" evidence="1">
    <location>
        <position position="221"/>
    </location>
    <ligand>
        <name>Mg(2+)</name>
        <dbReference type="ChEBI" id="CHEBI:18420"/>
        <label>1</label>
    </ligand>
</feature>
<evidence type="ECO:0000313" key="3">
    <source>
        <dbReference type="Proteomes" id="UP000824145"/>
    </source>
</evidence>
<comment type="caution">
    <text evidence="2">The sequence shown here is derived from an EMBL/GenBank/DDBJ whole genome shotgun (WGS) entry which is preliminary data.</text>
</comment>
<proteinExistence type="predicted"/>
<feature type="binding site" evidence="1">
    <location>
        <position position="222"/>
    </location>
    <ligand>
        <name>Mg(2+)</name>
        <dbReference type="ChEBI" id="CHEBI:18420"/>
        <label>1</label>
    </ligand>
</feature>
<feature type="binding site" evidence="1">
    <location>
        <position position="219"/>
    </location>
    <ligand>
        <name>Mg(2+)</name>
        <dbReference type="ChEBI" id="CHEBI:18420"/>
        <label>1</label>
    </ligand>
</feature>
<dbReference type="InterPro" id="IPR005502">
    <property type="entry name" value="Ribosyl_crysJ1"/>
</dbReference>
<accession>A0A9D1MND4</accession>
<keyword evidence="1" id="KW-0479">Metal-binding</keyword>
<protein>
    <submittedName>
        <fullName evidence="2">ADP-ribosylglycohydrolase family protein</fullName>
    </submittedName>
</protein>
<dbReference type="InterPro" id="IPR036705">
    <property type="entry name" value="Ribosyl_crysJ1_sf"/>
</dbReference>
<dbReference type="PANTHER" id="PTHR16222:SF12">
    <property type="entry name" value="ADP-RIBOSYLGLYCOHYDROLASE-RELATED"/>
    <property type="match status" value="1"/>
</dbReference>
<dbReference type="EMBL" id="DVNJ01000032">
    <property type="protein sequence ID" value="HIU63330.1"/>
    <property type="molecule type" value="Genomic_DNA"/>
</dbReference>
<dbReference type="InterPro" id="IPR050792">
    <property type="entry name" value="ADP-ribosylglycohydrolase"/>
</dbReference>
<name>A0A9D1MND4_9FIRM</name>
<dbReference type="AlphaFoldDB" id="A0A9D1MND4"/>
<organism evidence="2 3">
    <name type="scientific">Candidatus Caccalectryoclostridium excrementigallinarum</name>
    <dbReference type="NCBI Taxonomy" id="2840710"/>
    <lineage>
        <taxon>Bacteria</taxon>
        <taxon>Bacillati</taxon>
        <taxon>Bacillota</taxon>
        <taxon>Clostridia</taxon>
        <taxon>Christensenellales</taxon>
        <taxon>Christensenellaceae</taxon>
        <taxon>Christensenellaceae incertae sedis</taxon>
        <taxon>Candidatus Caccalectryoclostridium</taxon>
    </lineage>
</organism>
<evidence type="ECO:0000313" key="2">
    <source>
        <dbReference type="EMBL" id="HIU63330.1"/>
    </source>
</evidence>
<comment type="cofactor">
    <cofactor evidence="1">
        <name>Mg(2+)</name>
        <dbReference type="ChEBI" id="CHEBI:18420"/>
    </cofactor>
    <text evidence="1">Binds 2 magnesium ions per subunit.</text>
</comment>
<dbReference type="SUPFAM" id="SSF101478">
    <property type="entry name" value="ADP-ribosylglycohydrolase"/>
    <property type="match status" value="1"/>
</dbReference>
<reference evidence="2" key="1">
    <citation type="submission" date="2020-10" db="EMBL/GenBank/DDBJ databases">
        <authorList>
            <person name="Gilroy R."/>
        </authorList>
    </citation>
    <scope>NUCLEOTIDE SEQUENCE</scope>
    <source>
        <strain evidence="2">9366</strain>
    </source>
</reference>